<evidence type="ECO:0000313" key="2">
    <source>
        <dbReference type="EMBL" id="GLQ55966.1"/>
    </source>
</evidence>
<feature type="transmembrane region" description="Helical" evidence="1">
    <location>
        <begin position="21"/>
        <end position="48"/>
    </location>
</feature>
<keyword evidence="1" id="KW-0812">Transmembrane</keyword>
<evidence type="ECO:0000256" key="1">
    <source>
        <dbReference type="SAM" id="Phobius"/>
    </source>
</evidence>
<keyword evidence="1" id="KW-0472">Membrane</keyword>
<protein>
    <submittedName>
        <fullName evidence="2">Uncharacterized protein</fullName>
    </submittedName>
</protein>
<comment type="caution">
    <text evidence="2">The sequence shown here is derived from an EMBL/GenBank/DDBJ whole genome shotgun (WGS) entry which is preliminary data.</text>
</comment>
<feature type="transmembrane region" description="Helical" evidence="1">
    <location>
        <begin position="92"/>
        <end position="113"/>
    </location>
</feature>
<gene>
    <name evidence="2" type="ORF">GCM10010862_32250</name>
</gene>
<reference evidence="3" key="1">
    <citation type="journal article" date="2019" name="Int. J. Syst. Evol. Microbiol.">
        <title>The Global Catalogue of Microorganisms (GCM) 10K type strain sequencing project: providing services to taxonomists for standard genome sequencing and annotation.</title>
        <authorList>
            <consortium name="The Broad Institute Genomics Platform"/>
            <consortium name="The Broad Institute Genome Sequencing Center for Infectious Disease"/>
            <person name="Wu L."/>
            <person name="Ma J."/>
        </authorList>
    </citation>
    <scope>NUCLEOTIDE SEQUENCE [LARGE SCALE GENOMIC DNA]</scope>
    <source>
        <strain evidence="3">NBRC 112416</strain>
    </source>
</reference>
<dbReference type="EMBL" id="BSNS01000015">
    <property type="protein sequence ID" value="GLQ55966.1"/>
    <property type="molecule type" value="Genomic_DNA"/>
</dbReference>
<sequence length="118" mass="13160">MTTEAFEQTPWGKSRKIAPRYVTYSAIAVPVMVLTGWAFFASIPVALMTWGAWRDSRIRALRWWAGLTAGLYAIPFVQYVTRADMDLSMSDMLHPLMGAAIAVPAGVVILKIFRSHRG</sequence>
<organism evidence="2 3">
    <name type="scientific">Devosia nitrariae</name>
    <dbReference type="NCBI Taxonomy" id="2071872"/>
    <lineage>
        <taxon>Bacteria</taxon>
        <taxon>Pseudomonadati</taxon>
        <taxon>Pseudomonadota</taxon>
        <taxon>Alphaproteobacteria</taxon>
        <taxon>Hyphomicrobiales</taxon>
        <taxon>Devosiaceae</taxon>
        <taxon>Devosia</taxon>
    </lineage>
</organism>
<dbReference type="RefSeq" id="WP_284341383.1">
    <property type="nucleotide sequence ID" value="NZ_BSNS01000015.1"/>
</dbReference>
<feature type="transmembrane region" description="Helical" evidence="1">
    <location>
        <begin position="60"/>
        <end position="80"/>
    </location>
</feature>
<accession>A0ABQ5W8K9</accession>
<keyword evidence="3" id="KW-1185">Reference proteome</keyword>
<proteinExistence type="predicted"/>
<dbReference type="Proteomes" id="UP001156691">
    <property type="component" value="Unassembled WGS sequence"/>
</dbReference>
<name>A0ABQ5W8K9_9HYPH</name>
<evidence type="ECO:0000313" key="3">
    <source>
        <dbReference type="Proteomes" id="UP001156691"/>
    </source>
</evidence>
<keyword evidence="1" id="KW-1133">Transmembrane helix</keyword>